<evidence type="ECO:0000313" key="9">
    <source>
        <dbReference type="EMBL" id="AEI13957.1"/>
    </source>
</evidence>
<evidence type="ECO:0000256" key="2">
    <source>
        <dbReference type="ARBA" id="ARBA00022676"/>
    </source>
</evidence>
<sequence>MQEGYSVVVPVFNEEGNIALLYKELSTVLKSLDLPYEIIFIDDGSTDNSLQEIKILTSKDVSVKYISFKKNLGQSAALKSGFQHCKYSVTITMDSDLQNDPADIPGLLQFYGEYQMVNGWRKNRRDNFSKKIGSKIGNFVRNLFVHDNIKDTGCSLKVMDTAMLKRIKIYKGLHRFLPVLMMSEGAKVKEVPVNHRQRMHGTSKYNNLGRAFAGLYDLICVRWMVKHQINEEIKEKNV</sequence>
<proteinExistence type="predicted"/>
<dbReference type="AlphaFoldDB" id="F8E833"/>
<dbReference type="Proteomes" id="UP000006621">
    <property type="component" value="Chromosome"/>
</dbReference>
<evidence type="ECO:0000259" key="8">
    <source>
        <dbReference type="Pfam" id="PF00535"/>
    </source>
</evidence>
<dbReference type="GO" id="GO:0005886">
    <property type="term" value="C:plasma membrane"/>
    <property type="evidence" value="ECO:0007669"/>
    <property type="project" value="TreeGrafter"/>
</dbReference>
<keyword evidence="7" id="KW-0472">Membrane</keyword>
<name>F8E833_FLESM</name>
<dbReference type="EMBL" id="CP002858">
    <property type="protein sequence ID" value="AEI13957.1"/>
    <property type="molecule type" value="Genomic_DNA"/>
</dbReference>
<dbReference type="PANTHER" id="PTHR48090:SF3">
    <property type="entry name" value="UNDECAPRENYL-PHOSPHATE 4-DEOXY-4-FORMAMIDO-L-ARABINOSE TRANSFERASE"/>
    <property type="match status" value="1"/>
</dbReference>
<dbReference type="eggNOG" id="COG0463">
    <property type="taxonomic scope" value="Bacteria"/>
</dbReference>
<evidence type="ECO:0000256" key="4">
    <source>
        <dbReference type="ARBA" id="ARBA00022692"/>
    </source>
</evidence>
<dbReference type="HOGENOM" id="CLU_033536_11_0_0"/>
<accession>F8E833</accession>
<reference evidence="10" key="2">
    <citation type="submission" date="2011-06" db="EMBL/GenBank/DDBJ databases">
        <title>The complete genome of Flexistipes sinusarabici DSM 4947.</title>
        <authorList>
            <person name="Lucas S."/>
            <person name="Han J."/>
            <person name="Lapidus A."/>
            <person name="Bruce D."/>
            <person name="Goodwin L."/>
            <person name="Pitluck S."/>
            <person name="Peters L."/>
            <person name="Kyrpides N."/>
            <person name="Mavromatis K."/>
            <person name="Ivanova N."/>
            <person name="Mikhailova N."/>
            <person name="Chertkov O."/>
            <person name="Detter J.C."/>
            <person name="Tapia R."/>
            <person name="Han C."/>
            <person name="Land M."/>
            <person name="Hauser L."/>
            <person name="Markowitz V."/>
            <person name="Cheng J.-F."/>
            <person name="Hugenholtz P."/>
            <person name="Woyke T."/>
            <person name="Wu D."/>
            <person name="Spring S."/>
            <person name="Schroeder M."/>
            <person name="Brambilla E."/>
            <person name="Klenk H.-P."/>
            <person name="Eisen J.A."/>
        </authorList>
    </citation>
    <scope>NUCLEOTIDE SEQUENCE [LARGE SCALE GENOMIC DNA]</scope>
    <source>
        <strain evidence="10">DSM 4947 / MAS 10</strain>
    </source>
</reference>
<evidence type="ECO:0000256" key="3">
    <source>
        <dbReference type="ARBA" id="ARBA00022679"/>
    </source>
</evidence>
<dbReference type="KEGG" id="fsi:Flexsi_0267"/>
<dbReference type="GO" id="GO:0099621">
    <property type="term" value="F:undecaprenyl-phosphate 4-deoxy-4-formamido-L-arabinose transferase activity"/>
    <property type="evidence" value="ECO:0007669"/>
    <property type="project" value="TreeGrafter"/>
</dbReference>
<dbReference type="Gene3D" id="3.90.550.10">
    <property type="entry name" value="Spore Coat Polysaccharide Biosynthesis Protein SpsA, Chain A"/>
    <property type="match status" value="1"/>
</dbReference>
<organism evidence="9 10">
    <name type="scientific">Flexistipes sinusarabici (strain ATCC 49648 / DSM 4947 / MAS 10)</name>
    <dbReference type="NCBI Taxonomy" id="717231"/>
    <lineage>
        <taxon>Bacteria</taxon>
        <taxon>Pseudomonadati</taxon>
        <taxon>Deferribacterota</taxon>
        <taxon>Deferribacteres</taxon>
        <taxon>Deferribacterales</taxon>
        <taxon>Flexistipitaceae</taxon>
        <taxon>Flexistipes</taxon>
    </lineage>
</organism>
<dbReference type="SUPFAM" id="SSF53448">
    <property type="entry name" value="Nucleotide-diphospho-sugar transferases"/>
    <property type="match status" value="1"/>
</dbReference>
<keyword evidence="5" id="KW-0448">Lipopolysaccharide biosynthesis</keyword>
<dbReference type="PANTHER" id="PTHR48090">
    <property type="entry name" value="UNDECAPRENYL-PHOSPHATE 4-DEOXY-4-FORMAMIDO-L-ARABINOSE TRANSFERASE-RELATED"/>
    <property type="match status" value="1"/>
</dbReference>
<dbReference type="CDD" id="cd04187">
    <property type="entry name" value="DPM1_like_bac"/>
    <property type="match status" value="1"/>
</dbReference>
<gene>
    <name evidence="9" type="ordered locus">Flexsi_0267</name>
</gene>
<evidence type="ECO:0000256" key="1">
    <source>
        <dbReference type="ARBA" id="ARBA00022475"/>
    </source>
</evidence>
<dbReference type="STRING" id="717231.Flexsi_0267"/>
<keyword evidence="10" id="KW-1185">Reference proteome</keyword>
<reference evidence="9 10" key="1">
    <citation type="journal article" date="2011" name="Stand. Genomic Sci.">
        <title>Genome sequence of the moderately thermophilic halophile Flexistipes sinusarabici strain (MAS10).</title>
        <authorList>
            <person name="Lapidus A."/>
            <person name="Chertkov O."/>
            <person name="Nolan M."/>
            <person name="Lucas S."/>
            <person name="Hammon N."/>
            <person name="Deshpande S."/>
            <person name="Cheng J.F."/>
            <person name="Tapia R."/>
            <person name="Han C."/>
            <person name="Goodwin L."/>
            <person name="Pitluck S."/>
            <person name="Liolios K."/>
            <person name="Pagani I."/>
            <person name="Ivanova N."/>
            <person name="Huntemann M."/>
            <person name="Mavromatis K."/>
            <person name="Mikhailova N."/>
            <person name="Pati A."/>
            <person name="Chen A."/>
            <person name="Palaniappan K."/>
            <person name="Land M."/>
            <person name="Hauser L."/>
            <person name="Brambilla E.M."/>
            <person name="Rohde M."/>
            <person name="Abt B."/>
            <person name="Spring S."/>
            <person name="Goker M."/>
            <person name="Bristow J."/>
            <person name="Eisen J.A."/>
            <person name="Markowitz V."/>
            <person name="Hugenholtz P."/>
            <person name="Kyrpides N.C."/>
            <person name="Klenk H.P."/>
            <person name="Woyke T."/>
        </authorList>
    </citation>
    <scope>NUCLEOTIDE SEQUENCE [LARGE SCALE GENOMIC DNA]</scope>
    <source>
        <strain evidence="10">DSM 4947 / MAS 10</strain>
    </source>
</reference>
<keyword evidence="6" id="KW-1133">Transmembrane helix</keyword>
<dbReference type="Pfam" id="PF00535">
    <property type="entry name" value="Glycos_transf_2"/>
    <property type="match status" value="1"/>
</dbReference>
<dbReference type="GO" id="GO:0009103">
    <property type="term" value="P:lipopolysaccharide biosynthetic process"/>
    <property type="evidence" value="ECO:0007669"/>
    <property type="project" value="UniProtKB-KW"/>
</dbReference>
<keyword evidence="3 9" id="KW-0808">Transferase</keyword>
<protein>
    <submittedName>
        <fullName evidence="9">Glycosyl transferase family 2</fullName>
    </submittedName>
</protein>
<dbReference type="RefSeq" id="WP_013885469.1">
    <property type="nucleotide sequence ID" value="NC_015672.1"/>
</dbReference>
<evidence type="ECO:0000256" key="6">
    <source>
        <dbReference type="ARBA" id="ARBA00022989"/>
    </source>
</evidence>
<dbReference type="InterPro" id="IPR029044">
    <property type="entry name" value="Nucleotide-diphossugar_trans"/>
</dbReference>
<evidence type="ECO:0000256" key="5">
    <source>
        <dbReference type="ARBA" id="ARBA00022985"/>
    </source>
</evidence>
<dbReference type="OrthoDB" id="9810303at2"/>
<dbReference type="InterPro" id="IPR050256">
    <property type="entry name" value="Glycosyltransferase_2"/>
</dbReference>
<dbReference type="InterPro" id="IPR001173">
    <property type="entry name" value="Glyco_trans_2-like"/>
</dbReference>
<evidence type="ECO:0000256" key="7">
    <source>
        <dbReference type="ARBA" id="ARBA00023136"/>
    </source>
</evidence>
<keyword evidence="4" id="KW-0812">Transmembrane</keyword>
<feature type="domain" description="Glycosyltransferase 2-like" evidence="8">
    <location>
        <begin position="6"/>
        <end position="165"/>
    </location>
</feature>
<evidence type="ECO:0000313" key="10">
    <source>
        <dbReference type="Proteomes" id="UP000006621"/>
    </source>
</evidence>
<keyword evidence="1" id="KW-1003">Cell membrane</keyword>
<keyword evidence="2" id="KW-0328">Glycosyltransferase</keyword>